<sequence>MHRLALALALLLPTVATGGEREDAGAYLAGRHAQIRNDFAEAARYLAQGVRRDATNREMLEGLIGAHMSLGDFDSAAAAASRYVETGADNQIANLALATVAARDGAWTDLLDELEAGRSVGPLFDGLARGWALLGAERTDDALAAFDDLAGDGAVQAYGIYHKALALASLGRFDEAEALLSAEKDLRLTRRGLIARAQILTQLGQGDRAVSVLLEGFGPDLDPMLADLRDRAASGETLDFTVAPDARAGMAEAAHDIAAALADEVARGYTLLYSRAAQELRPDHVEAALLSAALLDEMGQYDLAIATYAAIPNDGPAHIAAELGRAEAMLKADRKDAAIEVLRRLAQDRPDIAVVQAQLGDALRDLDRFAEARDAYDRAVALFDTPQASQWVVYFARAVTAERTGDWPAAEADFRRALDLNPDQPQVLNYLGYSLVERREKLDEALDMIERAVAARPDSGYIVDSLAWVFYKLGRYDEAVAPMERAVQLTPVDPVLNDHLGDIYWAVGRHLEARFQWSRALSFADNASEEDIDADRIRRKLELGLDAVLEEEGADPLKVANDG</sequence>
<keyword evidence="2 3" id="KW-0802">TPR repeat</keyword>
<evidence type="ECO:0000256" key="1">
    <source>
        <dbReference type="ARBA" id="ARBA00022737"/>
    </source>
</evidence>
<dbReference type="STRING" id="1231392.OCGS_1644"/>
<dbReference type="SUPFAM" id="SSF48452">
    <property type="entry name" value="TPR-like"/>
    <property type="match status" value="3"/>
</dbReference>
<gene>
    <name evidence="4" type="ORF">OCGS_1644</name>
</gene>
<reference evidence="4 5" key="1">
    <citation type="journal article" date="2012" name="J. Bacteriol.">
        <title>Draft Genome Sequence of Oceaniovalibus guishaninsula JLT2003T.</title>
        <authorList>
            <person name="Tang K."/>
            <person name="Liu K."/>
            <person name="Jiao N."/>
        </authorList>
    </citation>
    <scope>NUCLEOTIDE SEQUENCE [LARGE SCALE GENOMIC DNA]</scope>
    <source>
        <strain evidence="4 5">JLT2003</strain>
    </source>
</reference>
<dbReference type="InterPro" id="IPR051012">
    <property type="entry name" value="CellSynth/LPSAsmb/PSIAsmb"/>
</dbReference>
<keyword evidence="1" id="KW-0677">Repeat</keyword>
<keyword evidence="5" id="KW-1185">Reference proteome</keyword>
<feature type="repeat" description="TPR" evidence="3">
    <location>
        <begin position="460"/>
        <end position="493"/>
    </location>
</feature>
<evidence type="ECO:0000256" key="3">
    <source>
        <dbReference type="PROSITE-ProRule" id="PRU00339"/>
    </source>
</evidence>
<dbReference type="PROSITE" id="PS50005">
    <property type="entry name" value="TPR"/>
    <property type="match status" value="2"/>
</dbReference>
<feature type="repeat" description="TPR" evidence="3">
    <location>
        <begin position="391"/>
        <end position="424"/>
    </location>
</feature>
<dbReference type="AlphaFoldDB" id="K2H995"/>
<dbReference type="eggNOG" id="COG0457">
    <property type="taxonomic scope" value="Bacteria"/>
</dbReference>
<protein>
    <submittedName>
        <fullName evidence="4">Uncharacterized protein</fullName>
    </submittedName>
</protein>
<name>K2H995_9RHOB</name>
<dbReference type="PANTHER" id="PTHR45586">
    <property type="entry name" value="TPR REPEAT-CONTAINING PROTEIN PA4667"/>
    <property type="match status" value="1"/>
</dbReference>
<evidence type="ECO:0000313" key="5">
    <source>
        <dbReference type="Proteomes" id="UP000006765"/>
    </source>
</evidence>
<comment type="caution">
    <text evidence="4">The sequence shown here is derived from an EMBL/GenBank/DDBJ whole genome shotgun (WGS) entry which is preliminary data.</text>
</comment>
<dbReference type="Pfam" id="PF13174">
    <property type="entry name" value="TPR_6"/>
    <property type="match status" value="1"/>
</dbReference>
<dbReference type="RefSeq" id="WP_007426796.1">
    <property type="nucleotide sequence ID" value="NZ_AMGO01000036.1"/>
</dbReference>
<dbReference type="SMART" id="SM00028">
    <property type="entry name" value="TPR"/>
    <property type="match status" value="5"/>
</dbReference>
<dbReference type="PATRIC" id="fig|1231392.3.peg.1650"/>
<evidence type="ECO:0000256" key="2">
    <source>
        <dbReference type="ARBA" id="ARBA00022803"/>
    </source>
</evidence>
<dbReference type="OrthoDB" id="9766710at2"/>
<dbReference type="Gene3D" id="1.25.40.10">
    <property type="entry name" value="Tetratricopeptide repeat domain"/>
    <property type="match status" value="4"/>
</dbReference>
<organism evidence="4 5">
    <name type="scientific">Oceaniovalibus guishaninsula JLT2003</name>
    <dbReference type="NCBI Taxonomy" id="1231392"/>
    <lineage>
        <taxon>Bacteria</taxon>
        <taxon>Pseudomonadati</taxon>
        <taxon>Pseudomonadota</taxon>
        <taxon>Alphaproteobacteria</taxon>
        <taxon>Rhodobacterales</taxon>
        <taxon>Roseobacteraceae</taxon>
        <taxon>Oceaniovalibus</taxon>
    </lineage>
</organism>
<dbReference type="EMBL" id="AMGO01000036">
    <property type="protein sequence ID" value="EKE44128.1"/>
    <property type="molecule type" value="Genomic_DNA"/>
</dbReference>
<dbReference type="InterPro" id="IPR011990">
    <property type="entry name" value="TPR-like_helical_dom_sf"/>
</dbReference>
<dbReference type="Pfam" id="PF13181">
    <property type="entry name" value="TPR_8"/>
    <property type="match status" value="1"/>
</dbReference>
<evidence type="ECO:0000313" key="4">
    <source>
        <dbReference type="EMBL" id="EKE44128.1"/>
    </source>
</evidence>
<dbReference type="InterPro" id="IPR019734">
    <property type="entry name" value="TPR_rpt"/>
</dbReference>
<dbReference type="PANTHER" id="PTHR45586:SF1">
    <property type="entry name" value="LIPOPOLYSACCHARIDE ASSEMBLY PROTEIN B"/>
    <property type="match status" value="1"/>
</dbReference>
<proteinExistence type="predicted"/>
<dbReference type="Proteomes" id="UP000006765">
    <property type="component" value="Unassembled WGS sequence"/>
</dbReference>
<dbReference type="Pfam" id="PF13432">
    <property type="entry name" value="TPR_16"/>
    <property type="match status" value="4"/>
</dbReference>
<accession>K2H995</accession>